<name>A0A1G1VZG5_9BACT</name>
<dbReference type="GO" id="GO:0005384">
    <property type="term" value="F:manganese ion transmembrane transporter activity"/>
    <property type="evidence" value="ECO:0007669"/>
    <property type="project" value="InterPro"/>
</dbReference>
<dbReference type="PANTHER" id="PTHR31851">
    <property type="entry name" value="FE(2+)/MN(2+) TRANSPORTER PCL1"/>
    <property type="match status" value="1"/>
</dbReference>
<dbReference type="Proteomes" id="UP000176723">
    <property type="component" value="Unassembled WGS sequence"/>
</dbReference>
<feature type="transmembrane region" description="Helical" evidence="5">
    <location>
        <begin position="100"/>
        <end position="120"/>
    </location>
</feature>
<comment type="caution">
    <text evidence="6">The sequence shown here is derived from an EMBL/GenBank/DDBJ whole genome shotgun (WGS) entry which is preliminary data.</text>
</comment>
<evidence type="ECO:0000313" key="6">
    <source>
        <dbReference type="EMBL" id="OGY20783.1"/>
    </source>
</evidence>
<keyword evidence="2 5" id="KW-0812">Transmembrane</keyword>
<organism evidence="6 7">
    <name type="scientific">Candidatus Chisholmbacteria bacterium RIFCSPLOWO2_01_FULL_49_14</name>
    <dbReference type="NCBI Taxonomy" id="1797593"/>
    <lineage>
        <taxon>Bacteria</taxon>
        <taxon>Candidatus Chisholmiibacteriota</taxon>
    </lineage>
</organism>
<dbReference type="InterPro" id="IPR008217">
    <property type="entry name" value="Ccc1_fam"/>
</dbReference>
<gene>
    <name evidence="6" type="ORF">A3A65_01250</name>
</gene>
<comment type="subcellular location">
    <subcellularLocation>
        <location evidence="1">Endomembrane system</location>
        <topology evidence="1">Multi-pass membrane protein</topology>
    </subcellularLocation>
</comment>
<dbReference type="AlphaFoldDB" id="A0A1G1VZG5"/>
<keyword evidence="4 5" id="KW-0472">Membrane</keyword>
<evidence type="ECO:0000256" key="5">
    <source>
        <dbReference type="SAM" id="Phobius"/>
    </source>
</evidence>
<dbReference type="GO" id="GO:0012505">
    <property type="term" value="C:endomembrane system"/>
    <property type="evidence" value="ECO:0007669"/>
    <property type="project" value="UniProtKB-SubCell"/>
</dbReference>
<feature type="transmembrane region" description="Helical" evidence="5">
    <location>
        <begin position="41"/>
        <end position="64"/>
    </location>
</feature>
<protein>
    <recommendedName>
        <fullName evidence="8">TIGR00267 family protein</fullName>
    </recommendedName>
</protein>
<evidence type="ECO:0000256" key="3">
    <source>
        <dbReference type="ARBA" id="ARBA00022989"/>
    </source>
</evidence>
<evidence type="ECO:0000256" key="1">
    <source>
        <dbReference type="ARBA" id="ARBA00004127"/>
    </source>
</evidence>
<keyword evidence="3 5" id="KW-1133">Transmembrane helix</keyword>
<proteinExistence type="predicted"/>
<sequence>MDNLTRMILSRIREVIFGLEDGLVSTLGVITGIAVGTQDRFVIILSGIVLVAVESLSMAAGTYLSNKSEAEANLARKAKHALHKFIRLNHDQKGGPTKDALAMGVAYIMGGAVPIVPYLILPIQSALFVSIIATITTLFLVGVGKAKLTQTNPLQSGFEMVTVSLSAAVLGFVIGKMASVIFPNMRTM</sequence>
<evidence type="ECO:0000313" key="7">
    <source>
        <dbReference type="Proteomes" id="UP000176723"/>
    </source>
</evidence>
<feature type="transmembrane region" description="Helical" evidence="5">
    <location>
        <begin position="12"/>
        <end position="35"/>
    </location>
</feature>
<feature type="transmembrane region" description="Helical" evidence="5">
    <location>
        <begin position="158"/>
        <end position="182"/>
    </location>
</feature>
<evidence type="ECO:0008006" key="8">
    <source>
        <dbReference type="Google" id="ProtNLM"/>
    </source>
</evidence>
<dbReference type="Pfam" id="PF01988">
    <property type="entry name" value="VIT1"/>
    <property type="match status" value="2"/>
</dbReference>
<dbReference type="GO" id="GO:0030026">
    <property type="term" value="P:intracellular manganese ion homeostasis"/>
    <property type="evidence" value="ECO:0007669"/>
    <property type="project" value="InterPro"/>
</dbReference>
<accession>A0A1G1VZG5</accession>
<dbReference type="EMBL" id="MHCL01000023">
    <property type="protein sequence ID" value="OGY20783.1"/>
    <property type="molecule type" value="Genomic_DNA"/>
</dbReference>
<evidence type="ECO:0000256" key="4">
    <source>
        <dbReference type="ARBA" id="ARBA00023136"/>
    </source>
</evidence>
<feature type="transmembrane region" description="Helical" evidence="5">
    <location>
        <begin position="126"/>
        <end position="146"/>
    </location>
</feature>
<dbReference type="STRING" id="1797593.A3A65_01250"/>
<reference evidence="6 7" key="1">
    <citation type="journal article" date="2016" name="Nat. Commun.">
        <title>Thousands of microbial genomes shed light on interconnected biogeochemical processes in an aquifer system.</title>
        <authorList>
            <person name="Anantharaman K."/>
            <person name="Brown C.T."/>
            <person name="Hug L.A."/>
            <person name="Sharon I."/>
            <person name="Castelle C.J."/>
            <person name="Probst A.J."/>
            <person name="Thomas B.C."/>
            <person name="Singh A."/>
            <person name="Wilkins M.J."/>
            <person name="Karaoz U."/>
            <person name="Brodie E.L."/>
            <person name="Williams K.H."/>
            <person name="Hubbard S.S."/>
            <person name="Banfield J.F."/>
        </authorList>
    </citation>
    <scope>NUCLEOTIDE SEQUENCE [LARGE SCALE GENOMIC DNA]</scope>
</reference>
<dbReference type="CDD" id="cd01059">
    <property type="entry name" value="CCC1_like"/>
    <property type="match status" value="1"/>
</dbReference>
<evidence type="ECO:0000256" key="2">
    <source>
        <dbReference type="ARBA" id="ARBA00022692"/>
    </source>
</evidence>